<dbReference type="AlphaFoldDB" id="A0A448X7Y9"/>
<dbReference type="PANTHER" id="PTHR22878">
    <property type="entry name" value="DYNEIN HEAVY CHAIN 6, AXONEMAL-LIKE-RELATED"/>
    <property type="match status" value="1"/>
</dbReference>
<sequence length="140" mass="16572">MLGWNIPYEFNDSDFEVSEHLLTNYLDLYDETAWDALRYLIAEINYGGHITDDWDRRLLSTFINEYYREEVLKEPFYKLSSLPNYYIPRDGSLNAYREFVAMLPTIDHPEALGQHANADIQSQIQETRLLFDTLLSLRPQ</sequence>
<dbReference type="Proteomes" id="UP000784294">
    <property type="component" value="Unassembled WGS sequence"/>
</dbReference>
<evidence type="ECO:0000313" key="2">
    <source>
        <dbReference type="EMBL" id="VEL30430.1"/>
    </source>
</evidence>
<dbReference type="InterPro" id="IPR041658">
    <property type="entry name" value="AAA_lid_11"/>
</dbReference>
<dbReference type="PANTHER" id="PTHR22878:SF68">
    <property type="entry name" value="DYNEIN HEAVY CHAIN 6, AXONEMAL-LIKE"/>
    <property type="match status" value="1"/>
</dbReference>
<proteinExistence type="predicted"/>
<gene>
    <name evidence="2" type="ORF">PXEA_LOCUS23870</name>
</gene>
<name>A0A448X7Y9_9PLAT</name>
<protein>
    <recommendedName>
        <fullName evidence="1">Dynein heavy chain AAA lid domain-containing protein</fullName>
    </recommendedName>
</protein>
<reference evidence="2" key="1">
    <citation type="submission" date="2018-11" db="EMBL/GenBank/DDBJ databases">
        <authorList>
            <consortium name="Pathogen Informatics"/>
        </authorList>
    </citation>
    <scope>NUCLEOTIDE SEQUENCE</scope>
</reference>
<dbReference type="InterPro" id="IPR042219">
    <property type="entry name" value="AAA_lid_11_sf"/>
</dbReference>
<feature type="non-terminal residue" evidence="2">
    <location>
        <position position="140"/>
    </location>
</feature>
<dbReference type="GO" id="GO:0051959">
    <property type="term" value="F:dynein light intermediate chain binding"/>
    <property type="evidence" value="ECO:0007669"/>
    <property type="project" value="InterPro"/>
</dbReference>
<dbReference type="InterPro" id="IPR026983">
    <property type="entry name" value="DHC"/>
</dbReference>
<keyword evidence="3" id="KW-1185">Reference proteome</keyword>
<comment type="caution">
    <text evidence="2">The sequence shown here is derived from an EMBL/GenBank/DDBJ whole genome shotgun (WGS) entry which is preliminary data.</text>
</comment>
<evidence type="ECO:0000313" key="3">
    <source>
        <dbReference type="Proteomes" id="UP000784294"/>
    </source>
</evidence>
<organism evidence="2 3">
    <name type="scientific">Protopolystoma xenopodis</name>
    <dbReference type="NCBI Taxonomy" id="117903"/>
    <lineage>
        <taxon>Eukaryota</taxon>
        <taxon>Metazoa</taxon>
        <taxon>Spiralia</taxon>
        <taxon>Lophotrochozoa</taxon>
        <taxon>Platyhelminthes</taxon>
        <taxon>Monogenea</taxon>
        <taxon>Polyopisthocotylea</taxon>
        <taxon>Polystomatidea</taxon>
        <taxon>Polystomatidae</taxon>
        <taxon>Protopolystoma</taxon>
    </lineage>
</organism>
<dbReference type="GO" id="GO:0007018">
    <property type="term" value="P:microtubule-based movement"/>
    <property type="evidence" value="ECO:0007669"/>
    <property type="project" value="InterPro"/>
</dbReference>
<dbReference type="EMBL" id="CAAALY010112283">
    <property type="protein sequence ID" value="VEL30430.1"/>
    <property type="molecule type" value="Genomic_DNA"/>
</dbReference>
<dbReference type="GO" id="GO:0030286">
    <property type="term" value="C:dynein complex"/>
    <property type="evidence" value="ECO:0007669"/>
    <property type="project" value="InterPro"/>
</dbReference>
<dbReference type="Pfam" id="PF18198">
    <property type="entry name" value="AAA_lid_11"/>
    <property type="match status" value="1"/>
</dbReference>
<dbReference type="GO" id="GO:0045505">
    <property type="term" value="F:dynein intermediate chain binding"/>
    <property type="evidence" value="ECO:0007669"/>
    <property type="project" value="InterPro"/>
</dbReference>
<evidence type="ECO:0000259" key="1">
    <source>
        <dbReference type="Pfam" id="PF18198"/>
    </source>
</evidence>
<dbReference type="Gene3D" id="1.10.8.720">
    <property type="entry name" value="Region D6 of dynein motor"/>
    <property type="match status" value="1"/>
</dbReference>
<feature type="domain" description="Dynein heavy chain AAA lid" evidence="1">
    <location>
        <begin position="2"/>
        <end position="118"/>
    </location>
</feature>
<dbReference type="OrthoDB" id="10251809at2759"/>
<accession>A0A448X7Y9</accession>